<dbReference type="RefSeq" id="WP_036753353.1">
    <property type="nucleotide sequence ID" value="NZ_JAGSGC010000009.1"/>
</dbReference>
<feature type="domain" description="DUF4136" evidence="2">
    <location>
        <begin position="22"/>
        <end position="172"/>
    </location>
</feature>
<proteinExistence type="predicted"/>
<comment type="caution">
    <text evidence="3">The sequence shown here is derived from an EMBL/GenBank/DDBJ whole genome shotgun (WGS) entry which is preliminary data.</text>
</comment>
<evidence type="ECO:0000313" key="4">
    <source>
        <dbReference type="Proteomes" id="UP000027192"/>
    </source>
</evidence>
<gene>
    <name evidence="3" type="ORF">EA58_13350</name>
</gene>
<dbReference type="AlphaFoldDB" id="A0A066RPV0"/>
<dbReference type="STRING" id="1654360.EA58_13350"/>
<organism evidence="3 4">
    <name type="scientific">Photobacterium galatheae</name>
    <dbReference type="NCBI Taxonomy" id="1654360"/>
    <lineage>
        <taxon>Bacteria</taxon>
        <taxon>Pseudomonadati</taxon>
        <taxon>Pseudomonadota</taxon>
        <taxon>Gammaproteobacteria</taxon>
        <taxon>Vibrionales</taxon>
        <taxon>Vibrionaceae</taxon>
        <taxon>Photobacterium</taxon>
    </lineage>
</organism>
<sequence length="175" mass="20044">MRALLSMVPCFLILLGGCSAKVATDYNASVDFSQYHTYQFAKGPQSSIVSLDKDRLEDTIKRELRYKGLQPAEEQADLTVNPYIREMTDFDSYGTSLAFGVGYRYSSIAYSTPVRFREYNYGKLIVELIDNKTNKVIWRSISRRQLTENMTPSARENFIQEQVGEMFAQYPPSRG</sequence>
<accession>A0A066RPV0</accession>
<dbReference type="OrthoDB" id="329837at2"/>
<dbReference type="EMBL" id="JMIB01000026">
    <property type="protein sequence ID" value="KDM91131.1"/>
    <property type="molecule type" value="Genomic_DNA"/>
</dbReference>
<feature type="signal peptide" evidence="1">
    <location>
        <begin position="1"/>
        <end position="20"/>
    </location>
</feature>
<evidence type="ECO:0000313" key="3">
    <source>
        <dbReference type="EMBL" id="KDM91131.1"/>
    </source>
</evidence>
<dbReference type="Pfam" id="PF13590">
    <property type="entry name" value="DUF4136"/>
    <property type="match status" value="1"/>
</dbReference>
<reference evidence="3 4" key="1">
    <citation type="submission" date="2014-04" db="EMBL/GenBank/DDBJ databases">
        <title>Draft genome sequence of Photobacterium halotolerans S2753: a solonamide, ngercheumicin and holomycin producer.</title>
        <authorList>
            <person name="Machado H.R."/>
            <person name="Gram L."/>
        </authorList>
    </citation>
    <scope>NUCLEOTIDE SEQUENCE [LARGE SCALE GENOMIC DNA]</scope>
    <source>
        <strain evidence="3 4">S2753</strain>
    </source>
</reference>
<dbReference type="PROSITE" id="PS51257">
    <property type="entry name" value="PROKAR_LIPOPROTEIN"/>
    <property type="match status" value="1"/>
</dbReference>
<dbReference type="Proteomes" id="UP000027192">
    <property type="component" value="Unassembled WGS sequence"/>
</dbReference>
<feature type="chain" id="PRO_5001625865" description="DUF4136 domain-containing protein" evidence="1">
    <location>
        <begin position="21"/>
        <end position="175"/>
    </location>
</feature>
<keyword evidence="1" id="KW-0732">Signal</keyword>
<protein>
    <recommendedName>
        <fullName evidence="2">DUF4136 domain-containing protein</fullName>
    </recommendedName>
</protein>
<dbReference type="Gene3D" id="3.30.160.670">
    <property type="match status" value="1"/>
</dbReference>
<keyword evidence="4" id="KW-1185">Reference proteome</keyword>
<evidence type="ECO:0000259" key="2">
    <source>
        <dbReference type="Pfam" id="PF13590"/>
    </source>
</evidence>
<dbReference type="InterPro" id="IPR025411">
    <property type="entry name" value="DUF4136"/>
</dbReference>
<name>A0A066RPV0_9GAMM</name>
<evidence type="ECO:0000256" key="1">
    <source>
        <dbReference type="SAM" id="SignalP"/>
    </source>
</evidence>